<protein>
    <submittedName>
        <fullName evidence="2">Uncharacterized protein</fullName>
    </submittedName>
</protein>
<organism evidence="2 3">
    <name type="scientific">Pseudobythopirellula maris</name>
    <dbReference type="NCBI Taxonomy" id="2527991"/>
    <lineage>
        <taxon>Bacteria</taxon>
        <taxon>Pseudomonadati</taxon>
        <taxon>Planctomycetota</taxon>
        <taxon>Planctomycetia</taxon>
        <taxon>Pirellulales</taxon>
        <taxon>Lacipirellulaceae</taxon>
        <taxon>Pseudobythopirellula</taxon>
    </lineage>
</organism>
<reference evidence="2 3" key="1">
    <citation type="submission" date="2019-02" db="EMBL/GenBank/DDBJ databases">
        <title>Deep-cultivation of Planctomycetes and their phenomic and genomic characterization uncovers novel biology.</title>
        <authorList>
            <person name="Wiegand S."/>
            <person name="Jogler M."/>
            <person name="Boedeker C."/>
            <person name="Pinto D."/>
            <person name="Vollmers J."/>
            <person name="Rivas-Marin E."/>
            <person name="Kohn T."/>
            <person name="Peeters S.H."/>
            <person name="Heuer A."/>
            <person name="Rast P."/>
            <person name="Oberbeckmann S."/>
            <person name="Bunk B."/>
            <person name="Jeske O."/>
            <person name="Meyerdierks A."/>
            <person name="Storesund J.E."/>
            <person name="Kallscheuer N."/>
            <person name="Luecker S."/>
            <person name="Lage O.M."/>
            <person name="Pohl T."/>
            <person name="Merkel B.J."/>
            <person name="Hornburger P."/>
            <person name="Mueller R.-W."/>
            <person name="Bruemmer F."/>
            <person name="Labrenz M."/>
            <person name="Spormann A.M."/>
            <person name="Op Den Camp H."/>
            <person name="Overmann J."/>
            <person name="Amann R."/>
            <person name="Jetten M.S.M."/>
            <person name="Mascher T."/>
            <person name="Medema M.H."/>
            <person name="Devos D.P."/>
            <person name="Kaster A.-K."/>
            <person name="Ovreas L."/>
            <person name="Rohde M."/>
            <person name="Galperin M.Y."/>
            <person name="Jogler C."/>
        </authorList>
    </citation>
    <scope>NUCLEOTIDE SEQUENCE [LARGE SCALE GENOMIC DNA]</scope>
    <source>
        <strain evidence="2 3">Mal64</strain>
    </source>
</reference>
<evidence type="ECO:0000313" key="3">
    <source>
        <dbReference type="Proteomes" id="UP000315440"/>
    </source>
</evidence>
<keyword evidence="3" id="KW-1185">Reference proteome</keyword>
<gene>
    <name evidence="2" type="ORF">Mal64_27010</name>
</gene>
<feature type="compositionally biased region" description="Basic and acidic residues" evidence="1">
    <location>
        <begin position="354"/>
        <end position="363"/>
    </location>
</feature>
<dbReference type="AlphaFoldDB" id="A0A5C5ZIU0"/>
<sequence>MFKMVPAKWRKDGDKRVVDRVAFGVAYSVTEDGDFEEIWRTEGWYAFEGYLSDDGRYFVRVGPWASDQEKHTDLAIAFYKDGKLLKSYEVRELIQQPELLEMSVSHYTWRPWNQSKPNGFYDAAFHLVMIDKTAYTFDYETGKITVRARDEQAKSEGESLEEERAIDAKRGRELLQASDLSETLALHFRTEEVELNRGSFYGCPLEGPIWSATLFPKRPYAHDVSVSVLCEIRGGRQIVFPLTPSQITAAIEKAFAHSFVTNRFADDATGIRLRMQGGRLHWNTPELVDFIEKTSGARPKEDSLNHWAYFIIDGKETRHTSIYLNTNTGDLIAEDKSAWPWRPFLVDENGVPKAENESEHELPEQATRNTDQP</sequence>
<dbReference type="Proteomes" id="UP000315440">
    <property type="component" value="Unassembled WGS sequence"/>
</dbReference>
<comment type="caution">
    <text evidence="2">The sequence shown here is derived from an EMBL/GenBank/DDBJ whole genome shotgun (WGS) entry which is preliminary data.</text>
</comment>
<evidence type="ECO:0000313" key="2">
    <source>
        <dbReference type="EMBL" id="TWT87166.1"/>
    </source>
</evidence>
<evidence type="ECO:0000256" key="1">
    <source>
        <dbReference type="SAM" id="MobiDB-lite"/>
    </source>
</evidence>
<accession>A0A5C5ZIU0</accession>
<name>A0A5C5ZIU0_9BACT</name>
<feature type="region of interest" description="Disordered" evidence="1">
    <location>
        <begin position="350"/>
        <end position="373"/>
    </location>
</feature>
<dbReference type="EMBL" id="SJPQ01000003">
    <property type="protein sequence ID" value="TWT87166.1"/>
    <property type="molecule type" value="Genomic_DNA"/>
</dbReference>
<proteinExistence type="predicted"/>